<dbReference type="CDD" id="cd09321">
    <property type="entry name" value="TDT_like_3"/>
    <property type="match status" value="1"/>
</dbReference>
<keyword evidence="4" id="KW-1003">Cell membrane</keyword>
<evidence type="ECO:0000256" key="3">
    <source>
        <dbReference type="ARBA" id="ARBA00022448"/>
    </source>
</evidence>
<comment type="subcellular location">
    <subcellularLocation>
        <location evidence="1">Cell membrane</location>
        <topology evidence="1">Multi-pass membrane protein</topology>
    </subcellularLocation>
</comment>
<reference evidence="9 10" key="1">
    <citation type="journal article" date="2009" name="Stand. Genomic Sci.">
        <title>Complete genome sequence of Desulfotomaculum acetoxidans type strain (5575).</title>
        <authorList>
            <person name="Spring S."/>
            <person name="Lapidus A."/>
            <person name="Schroder M."/>
            <person name="Gleim D."/>
            <person name="Sims D."/>
            <person name="Meincke L."/>
            <person name="Glavina Del Rio T."/>
            <person name="Tice H."/>
            <person name="Copeland A."/>
            <person name="Cheng J.F."/>
            <person name="Lucas S."/>
            <person name="Chen F."/>
            <person name="Nolan M."/>
            <person name="Bruce D."/>
            <person name="Goodwin L."/>
            <person name="Pitluck S."/>
            <person name="Ivanova N."/>
            <person name="Mavromatis K."/>
            <person name="Mikhailova N."/>
            <person name="Pati A."/>
            <person name="Chen A."/>
            <person name="Palaniappan K."/>
            <person name="Land M."/>
            <person name="Hauser L."/>
            <person name="Chang Y.J."/>
            <person name="Jeffries C.D."/>
            <person name="Chain P."/>
            <person name="Saunders E."/>
            <person name="Brettin T."/>
            <person name="Detter J.C."/>
            <person name="Goker M."/>
            <person name="Bristow J."/>
            <person name="Eisen J.A."/>
            <person name="Markowitz V."/>
            <person name="Hugenholtz P."/>
            <person name="Kyrpides N.C."/>
            <person name="Klenk H.P."/>
            <person name="Han C."/>
        </authorList>
    </citation>
    <scope>NUCLEOTIDE SEQUENCE [LARGE SCALE GENOMIC DNA]</scope>
    <source>
        <strain evidence="10">ATCC 49208 / DSM 771 / VKM B-1644</strain>
    </source>
</reference>
<dbReference type="STRING" id="485916.Dtox_3375"/>
<feature type="transmembrane region" description="Helical" evidence="8">
    <location>
        <begin position="16"/>
        <end position="34"/>
    </location>
</feature>
<keyword evidence="3" id="KW-0813">Transport</keyword>
<evidence type="ECO:0000256" key="4">
    <source>
        <dbReference type="ARBA" id="ARBA00022475"/>
    </source>
</evidence>
<dbReference type="PANTHER" id="PTHR31686">
    <property type="match status" value="1"/>
</dbReference>
<dbReference type="GO" id="GO:0005886">
    <property type="term" value="C:plasma membrane"/>
    <property type="evidence" value="ECO:0007669"/>
    <property type="project" value="UniProtKB-SubCell"/>
</dbReference>
<dbReference type="RefSeq" id="WP_015758795.1">
    <property type="nucleotide sequence ID" value="NC_013216.1"/>
</dbReference>
<dbReference type="AlphaFoldDB" id="C8W5V5"/>
<organism evidence="9 10">
    <name type="scientific">Desulfofarcimen acetoxidans (strain ATCC 49208 / DSM 771 / KCTC 5769 / VKM B-1644 / 5575)</name>
    <name type="common">Desulfotomaculum acetoxidans</name>
    <dbReference type="NCBI Taxonomy" id="485916"/>
    <lineage>
        <taxon>Bacteria</taxon>
        <taxon>Bacillati</taxon>
        <taxon>Bacillota</taxon>
        <taxon>Clostridia</taxon>
        <taxon>Eubacteriales</taxon>
        <taxon>Peptococcaceae</taxon>
        <taxon>Desulfofarcimen</taxon>
    </lineage>
</organism>
<comment type="similarity">
    <text evidence="2">Belongs to the tellurite-resistance/dicarboxylate transporter (TDT) family.</text>
</comment>
<evidence type="ECO:0000313" key="9">
    <source>
        <dbReference type="EMBL" id="ACV64105.1"/>
    </source>
</evidence>
<feature type="transmembrane region" description="Helical" evidence="8">
    <location>
        <begin position="323"/>
        <end position="340"/>
    </location>
</feature>
<evidence type="ECO:0000256" key="5">
    <source>
        <dbReference type="ARBA" id="ARBA00022692"/>
    </source>
</evidence>
<accession>C8W5V5</accession>
<proteinExistence type="inferred from homology"/>
<evidence type="ECO:0000256" key="7">
    <source>
        <dbReference type="ARBA" id="ARBA00023136"/>
    </source>
</evidence>
<feature type="transmembrane region" description="Helical" evidence="8">
    <location>
        <begin position="154"/>
        <end position="177"/>
    </location>
</feature>
<feature type="transmembrane region" description="Helical" evidence="8">
    <location>
        <begin position="189"/>
        <end position="211"/>
    </location>
</feature>
<sequence length="353" mass="39717">MIKLAKSYIIQKFSPSWFACVMGTGIVAVDSYLYAEQCIFLKRLAIISWVFTMLFFLIILIPWVLRFMLYKKEASLDFKDAVTGQFYATMPIACLVIAVDLMIVGIHYMNADIAIQLAKTFWLTGVLIALPGSIIIPLQNFINQDVKIENINPAWFMPPVSLIVIPVAGTKLIPFWPISWQQSMLVFNYISWSGGFFLFLILEVICIYRFICCPLLPGKLAPTVWINLGPIGVGTISLINLGTASVSTLGEYVQSVLNIGALFLWGFGFWWLMCALVLTSYYLSQKNLPFSLSWWAFTFPLGAYTGATYLVSTVLNSSAVLSYGYFCLYLLLTLWFVVLVKTIKGVIKSEVFL</sequence>
<dbReference type="PANTHER" id="PTHR31686:SF1">
    <property type="entry name" value="SULFITE EFFLUX PUMP SSU1"/>
    <property type="match status" value="1"/>
</dbReference>
<keyword evidence="7 8" id="KW-0472">Membrane</keyword>
<dbReference type="KEGG" id="dae:Dtox_3375"/>
<gene>
    <name evidence="9" type="ordered locus">Dtox_3375</name>
</gene>
<evidence type="ECO:0000256" key="2">
    <source>
        <dbReference type="ARBA" id="ARBA00008566"/>
    </source>
</evidence>
<dbReference type="Pfam" id="PF03595">
    <property type="entry name" value="SLAC1"/>
    <property type="match status" value="1"/>
</dbReference>
<feature type="transmembrane region" description="Helical" evidence="8">
    <location>
        <begin position="86"/>
        <end position="109"/>
    </location>
</feature>
<evidence type="ECO:0000256" key="1">
    <source>
        <dbReference type="ARBA" id="ARBA00004651"/>
    </source>
</evidence>
<dbReference type="InterPro" id="IPR038665">
    <property type="entry name" value="Voltage-dep_anion_channel_sf"/>
</dbReference>
<evidence type="ECO:0000256" key="8">
    <source>
        <dbReference type="SAM" id="Phobius"/>
    </source>
</evidence>
<feature type="transmembrane region" description="Helical" evidence="8">
    <location>
        <begin position="262"/>
        <end position="283"/>
    </location>
</feature>
<dbReference type="InterPro" id="IPR004695">
    <property type="entry name" value="SLAC1/Mae1/Ssu1/TehA"/>
</dbReference>
<keyword evidence="5 8" id="KW-0812">Transmembrane</keyword>
<evidence type="ECO:0000256" key="6">
    <source>
        <dbReference type="ARBA" id="ARBA00022989"/>
    </source>
</evidence>
<keyword evidence="10" id="KW-1185">Reference proteome</keyword>
<feature type="transmembrane region" description="Helical" evidence="8">
    <location>
        <begin position="46"/>
        <end position="65"/>
    </location>
</feature>
<dbReference type="Gene3D" id="1.50.10.150">
    <property type="entry name" value="Voltage-dependent anion channel"/>
    <property type="match status" value="1"/>
</dbReference>
<protein>
    <submittedName>
        <fullName evidence="9">C4-dicarboxylate transporter/malic acid transport protein</fullName>
    </submittedName>
</protein>
<name>C8W5V5_DESAS</name>
<dbReference type="eggNOG" id="COG1275">
    <property type="taxonomic scope" value="Bacteria"/>
</dbReference>
<dbReference type="EMBL" id="CP001720">
    <property type="protein sequence ID" value="ACV64105.1"/>
    <property type="molecule type" value="Genomic_DNA"/>
</dbReference>
<dbReference type="HOGENOM" id="CLU_030057_6_4_9"/>
<feature type="transmembrane region" description="Helical" evidence="8">
    <location>
        <begin position="223"/>
        <end position="242"/>
    </location>
</feature>
<dbReference type="Proteomes" id="UP000002217">
    <property type="component" value="Chromosome"/>
</dbReference>
<dbReference type="GO" id="GO:0000319">
    <property type="term" value="F:sulfite transmembrane transporter activity"/>
    <property type="evidence" value="ECO:0007669"/>
    <property type="project" value="TreeGrafter"/>
</dbReference>
<evidence type="ECO:0000313" key="10">
    <source>
        <dbReference type="Proteomes" id="UP000002217"/>
    </source>
</evidence>
<feature type="transmembrane region" description="Helical" evidence="8">
    <location>
        <begin position="121"/>
        <end position="142"/>
    </location>
</feature>
<dbReference type="InterPro" id="IPR051629">
    <property type="entry name" value="Sulfite_efflux_TDT"/>
</dbReference>
<feature type="transmembrane region" description="Helical" evidence="8">
    <location>
        <begin position="292"/>
        <end position="311"/>
    </location>
</feature>
<keyword evidence="6 8" id="KW-1133">Transmembrane helix</keyword>